<reference evidence="1" key="1">
    <citation type="submission" date="2022-04" db="EMBL/GenBank/DDBJ databases">
        <title>Genome of the entomopathogenic fungus Entomophthora muscae.</title>
        <authorList>
            <person name="Elya C."/>
            <person name="Lovett B.R."/>
            <person name="Lee E."/>
            <person name="Macias A.M."/>
            <person name="Hajek A.E."/>
            <person name="De Bivort B.L."/>
            <person name="Kasson M.T."/>
            <person name="De Fine Licht H.H."/>
            <person name="Stajich J.E."/>
        </authorList>
    </citation>
    <scope>NUCLEOTIDE SEQUENCE</scope>
    <source>
        <strain evidence="1">Berkeley</strain>
    </source>
</reference>
<organism evidence="1 2">
    <name type="scientific">Entomophthora muscae</name>
    <dbReference type="NCBI Taxonomy" id="34485"/>
    <lineage>
        <taxon>Eukaryota</taxon>
        <taxon>Fungi</taxon>
        <taxon>Fungi incertae sedis</taxon>
        <taxon>Zoopagomycota</taxon>
        <taxon>Entomophthoromycotina</taxon>
        <taxon>Entomophthoromycetes</taxon>
        <taxon>Entomophthorales</taxon>
        <taxon>Entomophthoraceae</taxon>
        <taxon>Entomophthora</taxon>
    </lineage>
</organism>
<protein>
    <submittedName>
        <fullName evidence="1">Uncharacterized protein</fullName>
    </submittedName>
</protein>
<evidence type="ECO:0000313" key="2">
    <source>
        <dbReference type="Proteomes" id="UP001165960"/>
    </source>
</evidence>
<name>A0ACC2RQI3_9FUNG</name>
<evidence type="ECO:0000313" key="1">
    <source>
        <dbReference type="EMBL" id="KAJ9052325.1"/>
    </source>
</evidence>
<accession>A0ACC2RQI3</accession>
<gene>
    <name evidence="1" type="ORF">DSO57_1035315</name>
</gene>
<proteinExistence type="predicted"/>
<keyword evidence="2" id="KW-1185">Reference proteome</keyword>
<dbReference type="Proteomes" id="UP001165960">
    <property type="component" value="Unassembled WGS sequence"/>
</dbReference>
<comment type="caution">
    <text evidence="1">The sequence shown here is derived from an EMBL/GenBank/DDBJ whole genome shotgun (WGS) entry which is preliminary data.</text>
</comment>
<dbReference type="EMBL" id="QTSX02006699">
    <property type="protein sequence ID" value="KAJ9052325.1"/>
    <property type="molecule type" value="Genomic_DNA"/>
</dbReference>
<sequence>MASRIFSKLWIDSWVSRPRDLPLANLYAQLIPVSAPLLTSCAYLVVVALWSHVNRRQQKPHSGGPFLKAFVVLHNLALMVFSLLTFYHTAAILYQSLTDSGPFQGRWCDVTGKYWKSGFFYWGWLFYLSKYYELLDTVIILIKGRTPSFLQSYHHAGAIIGMWFLIANATPGAWIFITFNSFIHTIMYTYYIFATLGYRLPGKKYITYMQITQFIVGCTVTTGYLYFPNCANPHQLASIIFNLAYVTPPHLFVCPVCSCNLLPQGEDSISLFLLWFLLYFSLDSFSL</sequence>